<evidence type="ECO:0000256" key="2">
    <source>
        <dbReference type="ARBA" id="ARBA00008226"/>
    </source>
</evidence>
<evidence type="ECO:0000256" key="6">
    <source>
        <dbReference type="ARBA" id="ARBA00022598"/>
    </source>
</evidence>
<dbReference type="InterPro" id="IPR003156">
    <property type="entry name" value="DHHA1_dom"/>
</dbReference>
<dbReference type="InterPro" id="IPR023033">
    <property type="entry name" value="Ala_tRNA_ligase_euk/bac"/>
</dbReference>
<dbReference type="Gene3D" id="3.30.54.20">
    <property type="match status" value="1"/>
</dbReference>
<dbReference type="EC" id="6.1.1.7" evidence="3"/>
<dbReference type="PANTHER" id="PTHR11777">
    <property type="entry name" value="ALANYL-TRNA SYNTHETASE"/>
    <property type="match status" value="1"/>
</dbReference>
<dbReference type="InterPro" id="IPR018164">
    <property type="entry name" value="Ala-tRNA-synth_IIc_N"/>
</dbReference>
<dbReference type="Gene3D" id="3.30.930.10">
    <property type="entry name" value="Bira Bifunctional Protein, Domain 2"/>
    <property type="match status" value="1"/>
</dbReference>
<keyword evidence="9" id="KW-0862">Zinc</keyword>
<comment type="similarity">
    <text evidence="2">Belongs to the class-II aminoacyl-tRNA synthetase family.</text>
</comment>
<dbReference type="CDD" id="cd00673">
    <property type="entry name" value="AlaRS_core"/>
    <property type="match status" value="1"/>
</dbReference>
<dbReference type="FunFam" id="3.30.930.10:FF:000004">
    <property type="entry name" value="Alanine--tRNA ligase"/>
    <property type="match status" value="1"/>
</dbReference>
<protein>
    <recommendedName>
        <fullName evidence="4">Alanine--tRNA ligase</fullName>
        <ecNumber evidence="3">6.1.1.7</ecNumber>
    </recommendedName>
</protein>
<dbReference type="Gene3D" id="3.30.980.10">
    <property type="entry name" value="Threonyl-trna Synthetase, Chain A, domain 2"/>
    <property type="match status" value="1"/>
</dbReference>
<evidence type="ECO:0000256" key="4">
    <source>
        <dbReference type="ARBA" id="ARBA00017959"/>
    </source>
</evidence>
<dbReference type="SUPFAM" id="SSF50447">
    <property type="entry name" value="Translation proteins"/>
    <property type="match status" value="1"/>
</dbReference>
<keyword evidence="7" id="KW-0479">Metal-binding</keyword>
<dbReference type="InterPro" id="IPR012947">
    <property type="entry name" value="tRNA_SAD"/>
</dbReference>
<dbReference type="PRINTS" id="PR00980">
    <property type="entry name" value="TRNASYNTHALA"/>
</dbReference>
<dbReference type="Gene3D" id="3.10.310.40">
    <property type="match status" value="1"/>
</dbReference>
<organism evidence="15">
    <name type="scientific">freshwater metagenome</name>
    <dbReference type="NCBI Taxonomy" id="449393"/>
    <lineage>
        <taxon>unclassified sequences</taxon>
        <taxon>metagenomes</taxon>
        <taxon>ecological metagenomes</taxon>
    </lineage>
</organism>
<evidence type="ECO:0000313" key="15">
    <source>
        <dbReference type="EMBL" id="CAB4781205.1"/>
    </source>
</evidence>
<dbReference type="SUPFAM" id="SSF101353">
    <property type="entry name" value="Putative anticodon-binding domain of alanyl-tRNA synthetase (AlaRS)"/>
    <property type="match status" value="1"/>
</dbReference>
<reference evidence="15" key="1">
    <citation type="submission" date="2020-05" db="EMBL/GenBank/DDBJ databases">
        <authorList>
            <person name="Chiriac C."/>
            <person name="Salcher M."/>
            <person name="Ghai R."/>
            <person name="Kavagutti S V."/>
        </authorList>
    </citation>
    <scope>NUCLEOTIDE SEQUENCE</scope>
</reference>
<dbReference type="Gene3D" id="6.10.250.550">
    <property type="match status" value="1"/>
</dbReference>
<evidence type="ECO:0000256" key="9">
    <source>
        <dbReference type="ARBA" id="ARBA00022833"/>
    </source>
</evidence>
<dbReference type="GO" id="GO:0002161">
    <property type="term" value="F:aminoacyl-tRNA deacylase activity"/>
    <property type="evidence" value="ECO:0007669"/>
    <property type="project" value="TreeGrafter"/>
</dbReference>
<keyword evidence="6" id="KW-0436">Ligase</keyword>
<dbReference type="NCBIfam" id="TIGR00344">
    <property type="entry name" value="alaS"/>
    <property type="match status" value="1"/>
</dbReference>
<dbReference type="GO" id="GO:0005829">
    <property type="term" value="C:cytosol"/>
    <property type="evidence" value="ECO:0007669"/>
    <property type="project" value="TreeGrafter"/>
</dbReference>
<dbReference type="GO" id="GO:0006419">
    <property type="term" value="P:alanyl-tRNA aminoacylation"/>
    <property type="evidence" value="ECO:0007669"/>
    <property type="project" value="InterPro"/>
</dbReference>
<feature type="domain" description="Alanyl-transfer RNA synthetases family profile" evidence="14">
    <location>
        <begin position="1"/>
        <end position="697"/>
    </location>
</feature>
<evidence type="ECO:0000256" key="13">
    <source>
        <dbReference type="ARBA" id="ARBA00023146"/>
    </source>
</evidence>
<keyword evidence="8" id="KW-0547">Nucleotide-binding</keyword>
<accession>A0A6J6WCI1</accession>
<dbReference type="PROSITE" id="PS50860">
    <property type="entry name" value="AA_TRNA_LIGASE_II_ALA"/>
    <property type="match status" value="1"/>
</dbReference>
<evidence type="ECO:0000256" key="8">
    <source>
        <dbReference type="ARBA" id="ARBA00022741"/>
    </source>
</evidence>
<dbReference type="InterPro" id="IPR045864">
    <property type="entry name" value="aa-tRNA-synth_II/BPL/LPL"/>
</dbReference>
<name>A0A6J6WCI1_9ZZZZ</name>
<sequence>MEAAELRRRFLTYFEENGHAIVPSASLIPHDPELLFTIAGMVPFKPYFVGDETPAFSRAASIQKVFRAPDIDQIGTTKRHLTFFEMMGNFSFGDYFKQEAIEFAWGLITESFGFDPEQLWVTVHVSDNDASDIWQSVAGIRPERIQRLDEDNFWAMGDVGPCGPCSEIHFDKGPKYGSDGGPAQGDGDRFVEFWNLVFMQYNRGSDGSLLDLPRKNIDTGAGFERVLSIRNNEDSVFSTDLFAPLMETAQSIVGKAYGKDENTDIAIRRIAEHGRAMTMLVSDGVLPSNEGRGYVLRRIIRRAILAARREGADRAVTESLVTATIAKMADAYPSLITDQSLITSILQREEDGFARTLRAGLSLLSDETENVVSSKSTVFPGDVAFKLHDTHGFPLELTSEVVEERGLTVDRAAFDVAMGEQRTRARAAAKSKVVGVDSVYREILDTSGVTTFIGRDAARYSIESTVLGSMTAADGSVEVFLDTTPFYAESGGQVGDTGTIVTETGRMVVADTQSVLGGLVSHRGQLSGEILPGQVAVATIDGLRRDAVRRNHTATHLLHAALRTVLGDHVRQQGSLVEPDRLRFDFAHTNGLGVEEIDAVLTMVNGDVVVNEAVDTVEASRQEAEAMGAVAFFGDKYGDRVRVVRAGANSLEFCGGTHVQRLGDIGQIQIVSEASIGSNTRRLEAVTGLGAMRRSREMETVLASIAATLKTSQDEVVPSLERLIEKQRETEKALTGLRQASLAAYAATLTDAVNAGVLVARVDGVSVDELRTLAQDLRQRGVKLLLLVGDAGDGKVAMAVATDGTTDAKAVVKELGAIVGGGGGGSTELATAGGKNLDGIEEALAKAKELLGG</sequence>
<dbReference type="InterPro" id="IPR050058">
    <property type="entry name" value="Ala-tRNA_ligase"/>
</dbReference>
<evidence type="ECO:0000256" key="7">
    <source>
        <dbReference type="ARBA" id="ARBA00022723"/>
    </source>
</evidence>
<dbReference type="InterPro" id="IPR002318">
    <property type="entry name" value="Ala-tRNA-lgiase_IIc"/>
</dbReference>
<dbReference type="Pfam" id="PF07973">
    <property type="entry name" value="tRNA_SAD"/>
    <property type="match status" value="1"/>
</dbReference>
<evidence type="ECO:0000256" key="3">
    <source>
        <dbReference type="ARBA" id="ARBA00013168"/>
    </source>
</evidence>
<comment type="cofactor">
    <cofactor evidence="1">
        <name>Zn(2+)</name>
        <dbReference type="ChEBI" id="CHEBI:29105"/>
    </cofactor>
</comment>
<keyword evidence="5" id="KW-0820">tRNA-binding</keyword>
<dbReference type="SUPFAM" id="SSF55681">
    <property type="entry name" value="Class II aaRS and biotin synthetases"/>
    <property type="match status" value="1"/>
</dbReference>
<dbReference type="FunFam" id="3.10.310.40:FF:000001">
    <property type="entry name" value="Alanine--tRNA ligase"/>
    <property type="match status" value="1"/>
</dbReference>
<evidence type="ECO:0000256" key="5">
    <source>
        <dbReference type="ARBA" id="ARBA00022555"/>
    </source>
</evidence>
<dbReference type="GO" id="GO:0005524">
    <property type="term" value="F:ATP binding"/>
    <property type="evidence" value="ECO:0007669"/>
    <property type="project" value="UniProtKB-KW"/>
</dbReference>
<dbReference type="InterPro" id="IPR018162">
    <property type="entry name" value="Ala-tRNA-ligase_IIc_anticod-bd"/>
</dbReference>
<evidence type="ECO:0000256" key="12">
    <source>
        <dbReference type="ARBA" id="ARBA00022917"/>
    </source>
</evidence>
<keyword evidence="10" id="KW-0067">ATP-binding</keyword>
<evidence type="ECO:0000256" key="11">
    <source>
        <dbReference type="ARBA" id="ARBA00022884"/>
    </source>
</evidence>
<dbReference type="GO" id="GO:0000049">
    <property type="term" value="F:tRNA binding"/>
    <property type="evidence" value="ECO:0007669"/>
    <property type="project" value="UniProtKB-KW"/>
</dbReference>
<dbReference type="FunFam" id="3.30.980.10:FF:000004">
    <property type="entry name" value="Alanine--tRNA ligase, cytoplasmic"/>
    <property type="match status" value="1"/>
</dbReference>
<keyword evidence="13" id="KW-0030">Aminoacyl-tRNA synthetase</keyword>
<evidence type="ECO:0000256" key="10">
    <source>
        <dbReference type="ARBA" id="ARBA00022840"/>
    </source>
</evidence>
<dbReference type="InterPro" id="IPR018165">
    <property type="entry name" value="Ala-tRNA-synth_IIc_core"/>
</dbReference>
<dbReference type="Pfam" id="PF01411">
    <property type="entry name" value="tRNA-synt_2c"/>
    <property type="match status" value="1"/>
</dbReference>
<dbReference type="GO" id="GO:0004813">
    <property type="term" value="F:alanine-tRNA ligase activity"/>
    <property type="evidence" value="ECO:0007669"/>
    <property type="project" value="UniProtKB-EC"/>
</dbReference>
<evidence type="ECO:0000256" key="1">
    <source>
        <dbReference type="ARBA" id="ARBA00001947"/>
    </source>
</evidence>
<keyword evidence="11" id="KW-0694">RNA-binding</keyword>
<dbReference type="AlphaFoldDB" id="A0A6J6WCI1"/>
<dbReference type="SUPFAM" id="SSF55186">
    <property type="entry name" value="ThrRS/AlaRS common domain"/>
    <property type="match status" value="1"/>
</dbReference>
<dbReference type="InterPro" id="IPR009000">
    <property type="entry name" value="Transl_B-barrel_sf"/>
</dbReference>
<dbReference type="EMBL" id="CAFAAB010000047">
    <property type="protein sequence ID" value="CAB4781205.1"/>
    <property type="molecule type" value="Genomic_DNA"/>
</dbReference>
<dbReference type="HAMAP" id="MF_00036_B">
    <property type="entry name" value="Ala_tRNA_synth_B"/>
    <property type="match status" value="1"/>
</dbReference>
<dbReference type="SMART" id="SM00863">
    <property type="entry name" value="tRNA_SAD"/>
    <property type="match status" value="1"/>
</dbReference>
<gene>
    <name evidence="15" type="ORF">UFOPK2958_00552</name>
</gene>
<dbReference type="PANTHER" id="PTHR11777:SF9">
    <property type="entry name" value="ALANINE--TRNA LIGASE, CYTOPLASMIC"/>
    <property type="match status" value="1"/>
</dbReference>
<dbReference type="Pfam" id="PF02272">
    <property type="entry name" value="DHHA1"/>
    <property type="match status" value="1"/>
</dbReference>
<dbReference type="Gene3D" id="2.40.30.130">
    <property type="match status" value="1"/>
</dbReference>
<proteinExistence type="inferred from homology"/>
<dbReference type="GO" id="GO:0046872">
    <property type="term" value="F:metal ion binding"/>
    <property type="evidence" value="ECO:0007669"/>
    <property type="project" value="UniProtKB-KW"/>
</dbReference>
<keyword evidence="12" id="KW-0648">Protein biosynthesis</keyword>
<dbReference type="InterPro" id="IPR018163">
    <property type="entry name" value="Thr/Ala-tRNA-synth_IIc_edit"/>
</dbReference>
<evidence type="ECO:0000259" key="14">
    <source>
        <dbReference type="PROSITE" id="PS50860"/>
    </source>
</evidence>